<keyword evidence="4" id="KW-1185">Reference proteome</keyword>
<keyword evidence="2" id="KW-0472">Membrane</keyword>
<accession>A0A517ZQG2</accession>
<keyword evidence="2" id="KW-0812">Transmembrane</keyword>
<feature type="region of interest" description="Disordered" evidence="1">
    <location>
        <begin position="616"/>
        <end position="643"/>
    </location>
</feature>
<feature type="transmembrane region" description="Helical" evidence="2">
    <location>
        <begin position="247"/>
        <end position="265"/>
    </location>
</feature>
<gene>
    <name evidence="3" type="ORF">Mal52_32200</name>
</gene>
<evidence type="ECO:0000313" key="3">
    <source>
        <dbReference type="EMBL" id="QDU44734.1"/>
    </source>
</evidence>
<sequence length="643" mass="71965">MTEPGGAHPKPPSPRDKWAMKVLGLKEEGIESGIRRRIVNTGFAPNEHTSMAIRVLAGAAVDPRPTLWLDEQAEVMAVRAFAKRCCDIPLKERLKNKSALSDELADLYLRAERLPHLRARLDEIQSALDADLTGLEQDPSQPTAYAIAAWDLKLRFLGPKERAERWQQMVQIARLDRNTWANCARQLQFSKYAAQARDQSHLGTRFIDEIAQLDSAQHAYSVAAKKRRNKLRLSKANRGEILPLKPILFLAIFVGSIFIFIIRASDRPRRPNRQSPYVPSVTMPNFQLPPAANMDQKELRASFATIILLGRIPDLERQITNGTATEEIRYELAQIYLLGAQQSQVDIDDAAPAQSFMDPPDYDKQEFQRKALALLKDLARDYPDNEKYIRQCVLTCLTVGNATDDIDDARQVFQTGIDAALPLAEAGRASSETLSILGALLNNLTLKLNQEDAANEIRDHLESAVRFQRQAVRMDPQNETALRYLDINLHNFSHALLKNGLAEDAVSVLLEHRAFCGASTMPYGSNARRLFTISERLAVADGILIKQADPIDAPADLDDLRREIFRTLTFAVMSGFVDSKMMTNSAALKHLQADDRFQEILELVNSTNETILREHGKNSAAKGVQELDTNQPLKARNAGKVQP</sequence>
<evidence type="ECO:0000313" key="4">
    <source>
        <dbReference type="Proteomes" id="UP000319383"/>
    </source>
</evidence>
<dbReference type="AlphaFoldDB" id="A0A517ZQG2"/>
<dbReference type="KEGG" id="sdyn:Mal52_32200"/>
<organism evidence="3 4">
    <name type="scientific">Symmachiella dynata</name>
    <dbReference type="NCBI Taxonomy" id="2527995"/>
    <lineage>
        <taxon>Bacteria</taxon>
        <taxon>Pseudomonadati</taxon>
        <taxon>Planctomycetota</taxon>
        <taxon>Planctomycetia</taxon>
        <taxon>Planctomycetales</taxon>
        <taxon>Planctomycetaceae</taxon>
        <taxon>Symmachiella</taxon>
    </lineage>
</organism>
<dbReference type="Proteomes" id="UP000319383">
    <property type="component" value="Chromosome"/>
</dbReference>
<dbReference type="RefSeq" id="WP_145377040.1">
    <property type="nucleotide sequence ID" value="NZ_CP036276.1"/>
</dbReference>
<name>A0A517ZQG2_9PLAN</name>
<evidence type="ECO:0000256" key="1">
    <source>
        <dbReference type="SAM" id="MobiDB-lite"/>
    </source>
</evidence>
<proteinExistence type="predicted"/>
<reference evidence="3 4" key="1">
    <citation type="submission" date="2019-02" db="EMBL/GenBank/DDBJ databases">
        <title>Deep-cultivation of Planctomycetes and their phenomic and genomic characterization uncovers novel biology.</title>
        <authorList>
            <person name="Wiegand S."/>
            <person name="Jogler M."/>
            <person name="Boedeker C."/>
            <person name="Pinto D."/>
            <person name="Vollmers J."/>
            <person name="Rivas-Marin E."/>
            <person name="Kohn T."/>
            <person name="Peeters S.H."/>
            <person name="Heuer A."/>
            <person name="Rast P."/>
            <person name="Oberbeckmann S."/>
            <person name="Bunk B."/>
            <person name="Jeske O."/>
            <person name="Meyerdierks A."/>
            <person name="Storesund J.E."/>
            <person name="Kallscheuer N."/>
            <person name="Luecker S."/>
            <person name="Lage O.M."/>
            <person name="Pohl T."/>
            <person name="Merkel B.J."/>
            <person name="Hornburger P."/>
            <person name="Mueller R.-W."/>
            <person name="Bruemmer F."/>
            <person name="Labrenz M."/>
            <person name="Spormann A.M."/>
            <person name="Op den Camp H."/>
            <person name="Overmann J."/>
            <person name="Amann R."/>
            <person name="Jetten M.S.M."/>
            <person name="Mascher T."/>
            <person name="Medema M.H."/>
            <person name="Devos D.P."/>
            <person name="Kaster A.-K."/>
            <person name="Ovreas L."/>
            <person name="Rohde M."/>
            <person name="Galperin M.Y."/>
            <person name="Jogler C."/>
        </authorList>
    </citation>
    <scope>NUCLEOTIDE SEQUENCE [LARGE SCALE GENOMIC DNA]</scope>
    <source>
        <strain evidence="3 4">Mal52</strain>
    </source>
</reference>
<evidence type="ECO:0000256" key="2">
    <source>
        <dbReference type="SAM" id="Phobius"/>
    </source>
</evidence>
<dbReference type="EMBL" id="CP036276">
    <property type="protein sequence ID" value="QDU44734.1"/>
    <property type="molecule type" value="Genomic_DNA"/>
</dbReference>
<protein>
    <submittedName>
        <fullName evidence="3">Uncharacterized protein</fullName>
    </submittedName>
</protein>
<keyword evidence="2" id="KW-1133">Transmembrane helix</keyword>